<evidence type="ECO:0000256" key="2">
    <source>
        <dbReference type="ARBA" id="ARBA00004922"/>
    </source>
</evidence>
<evidence type="ECO:0000259" key="19">
    <source>
        <dbReference type="PROSITE" id="PS50919"/>
    </source>
</evidence>
<accession>A0A1V9XAD8</accession>
<feature type="domain" description="MIR" evidence="19">
    <location>
        <begin position="360"/>
        <end position="416"/>
    </location>
</feature>
<dbReference type="SMART" id="SM00472">
    <property type="entry name" value="MIR"/>
    <property type="match status" value="3"/>
</dbReference>
<dbReference type="GO" id="GO:0004169">
    <property type="term" value="F:dolichyl-phosphate-mannose-protein mannosyltransferase activity"/>
    <property type="evidence" value="ECO:0007669"/>
    <property type="project" value="UniProtKB-EC"/>
</dbReference>
<proteinExistence type="inferred from homology"/>
<dbReference type="OrthoDB" id="5561486at2759"/>
<evidence type="ECO:0000256" key="10">
    <source>
        <dbReference type="ARBA" id="ARBA00022989"/>
    </source>
</evidence>
<dbReference type="InParanoid" id="A0A1V9XAD8"/>
<reference evidence="20 21" key="1">
    <citation type="journal article" date="2017" name="Gigascience">
        <title>Draft genome of the honey bee ectoparasitic mite, Tropilaelaps mercedesae, is shaped by the parasitic life history.</title>
        <authorList>
            <person name="Dong X."/>
            <person name="Armstrong S.D."/>
            <person name="Xia D."/>
            <person name="Makepeace B.L."/>
            <person name="Darby A.C."/>
            <person name="Kadowaki T."/>
        </authorList>
    </citation>
    <scope>NUCLEOTIDE SEQUENCE [LARGE SCALE GENOMIC DNA]</scope>
    <source>
        <strain evidence="20">Wuxi-XJTLU</strain>
    </source>
</reference>
<dbReference type="Pfam" id="PF02366">
    <property type="entry name" value="PMT"/>
    <property type="match status" value="1"/>
</dbReference>
<feature type="transmembrane region" description="Helical" evidence="18">
    <location>
        <begin position="239"/>
        <end position="260"/>
    </location>
</feature>
<evidence type="ECO:0000256" key="1">
    <source>
        <dbReference type="ARBA" id="ARBA00004477"/>
    </source>
</evidence>
<feature type="transmembrane region" description="Helical" evidence="18">
    <location>
        <begin position="550"/>
        <end position="571"/>
    </location>
</feature>
<comment type="subunit">
    <text evidence="16">Interacts with Rt/POMT1.</text>
</comment>
<dbReference type="STRING" id="418985.A0A1V9XAD8"/>
<dbReference type="FunFam" id="2.80.10.50:FF:000026">
    <property type="entry name" value="Blast:Protein O-mannosyl-transferase 2"/>
    <property type="match status" value="1"/>
</dbReference>
<feature type="transmembrane region" description="Helical" evidence="18">
    <location>
        <begin position="583"/>
        <end position="602"/>
    </location>
</feature>
<comment type="function">
    <text evidence="15">Rt/POMT1 and tw/POMT2 function as a protein O-mannosyltransferase in association with each other to generate and maintain normal muscle development.</text>
</comment>
<dbReference type="PANTHER" id="PTHR10050:SF46">
    <property type="entry name" value="PROTEIN O-MANNOSYL-TRANSFERASE 2"/>
    <property type="match status" value="1"/>
</dbReference>
<dbReference type="InterPro" id="IPR032421">
    <property type="entry name" value="PMT_4TMC"/>
</dbReference>
<evidence type="ECO:0000256" key="15">
    <source>
        <dbReference type="ARBA" id="ARBA00059310"/>
    </source>
</evidence>
<evidence type="ECO:0000256" key="8">
    <source>
        <dbReference type="ARBA" id="ARBA00022737"/>
    </source>
</evidence>
<keyword evidence="5" id="KW-0328">Glycosyltransferase</keyword>
<dbReference type="Proteomes" id="UP000192247">
    <property type="component" value="Unassembled WGS sequence"/>
</dbReference>
<dbReference type="AlphaFoldDB" id="A0A1V9XAD8"/>
<organism evidence="20 21">
    <name type="scientific">Tropilaelaps mercedesae</name>
    <dbReference type="NCBI Taxonomy" id="418985"/>
    <lineage>
        <taxon>Eukaryota</taxon>
        <taxon>Metazoa</taxon>
        <taxon>Ecdysozoa</taxon>
        <taxon>Arthropoda</taxon>
        <taxon>Chelicerata</taxon>
        <taxon>Arachnida</taxon>
        <taxon>Acari</taxon>
        <taxon>Parasitiformes</taxon>
        <taxon>Mesostigmata</taxon>
        <taxon>Gamasina</taxon>
        <taxon>Dermanyssoidea</taxon>
        <taxon>Laelapidae</taxon>
        <taxon>Tropilaelaps</taxon>
    </lineage>
</organism>
<keyword evidence="21" id="KW-1185">Reference proteome</keyword>
<evidence type="ECO:0000256" key="4">
    <source>
        <dbReference type="ARBA" id="ARBA00012839"/>
    </source>
</evidence>
<evidence type="ECO:0000256" key="18">
    <source>
        <dbReference type="SAM" id="Phobius"/>
    </source>
</evidence>
<comment type="pathway">
    <text evidence="2">Protein modification; protein glycosylation.</text>
</comment>
<keyword evidence="10 18" id="KW-1133">Transmembrane helix</keyword>
<dbReference type="InterPro" id="IPR003342">
    <property type="entry name" value="ArnT-like_N"/>
</dbReference>
<feature type="domain" description="MIR" evidence="19">
    <location>
        <begin position="422"/>
        <end position="478"/>
    </location>
</feature>
<feature type="transmembrane region" description="Helical" evidence="18">
    <location>
        <begin position="614"/>
        <end position="633"/>
    </location>
</feature>
<keyword evidence="7 18" id="KW-0812">Transmembrane</keyword>
<evidence type="ECO:0000313" key="20">
    <source>
        <dbReference type="EMBL" id="OQR70361.1"/>
    </source>
</evidence>
<dbReference type="FunCoup" id="A0A1V9XAD8">
    <property type="interactions" value="391"/>
</dbReference>
<dbReference type="InterPro" id="IPR027005">
    <property type="entry name" value="PMT-like"/>
</dbReference>
<dbReference type="Pfam" id="PF16192">
    <property type="entry name" value="PMT_4TMC"/>
    <property type="match status" value="1"/>
</dbReference>
<keyword evidence="8" id="KW-0677">Repeat</keyword>
<evidence type="ECO:0000256" key="13">
    <source>
        <dbReference type="ARBA" id="ARBA00045085"/>
    </source>
</evidence>
<keyword evidence="9" id="KW-0256">Endoplasmic reticulum</keyword>
<gene>
    <name evidence="20" type="ORF">BIW11_11674</name>
</gene>
<evidence type="ECO:0000256" key="3">
    <source>
        <dbReference type="ARBA" id="ARBA00007222"/>
    </source>
</evidence>
<dbReference type="UniPathway" id="UPA00378"/>
<name>A0A1V9XAD8_9ACAR</name>
<dbReference type="EMBL" id="MNPL01017783">
    <property type="protein sequence ID" value="OQR70361.1"/>
    <property type="molecule type" value="Genomic_DNA"/>
</dbReference>
<evidence type="ECO:0000256" key="17">
    <source>
        <dbReference type="ARBA" id="ARBA00081085"/>
    </source>
</evidence>
<comment type="catalytic activity">
    <reaction evidence="14">
        <text>a di-trans,poly-cis-dolichyl beta-D-mannosyl phosphate + L-seryl-[protein] = 3-O-(alpha-D-mannosyl)-L-seryl-[protein] + a di-trans,poly-cis-dolichyl phosphate + H(+)</text>
        <dbReference type="Rhea" id="RHEA:17377"/>
        <dbReference type="Rhea" id="RHEA-COMP:9863"/>
        <dbReference type="Rhea" id="RHEA-COMP:13546"/>
        <dbReference type="Rhea" id="RHEA-COMP:19498"/>
        <dbReference type="Rhea" id="RHEA-COMP:19501"/>
        <dbReference type="ChEBI" id="CHEBI:15378"/>
        <dbReference type="ChEBI" id="CHEBI:29999"/>
        <dbReference type="ChEBI" id="CHEBI:57683"/>
        <dbReference type="ChEBI" id="CHEBI:58211"/>
        <dbReference type="ChEBI" id="CHEBI:137321"/>
        <dbReference type="EC" id="2.4.1.109"/>
    </reaction>
</comment>
<dbReference type="PANTHER" id="PTHR10050">
    <property type="entry name" value="DOLICHYL-PHOSPHATE-MANNOSE--PROTEIN MANNOSYLTRANSFERASE"/>
    <property type="match status" value="1"/>
</dbReference>
<dbReference type="CDD" id="cd23282">
    <property type="entry name" value="beta-trefoil_MIR_POMT2"/>
    <property type="match status" value="1"/>
</dbReference>
<protein>
    <recommendedName>
        <fullName evidence="12">Protein O-mannosyl-transferase 2</fullName>
        <ecNumber evidence="4">2.4.1.109</ecNumber>
    </recommendedName>
    <alternativeName>
        <fullName evidence="17">Protein twisted</fullName>
    </alternativeName>
</protein>
<evidence type="ECO:0000256" key="12">
    <source>
        <dbReference type="ARBA" id="ARBA00039583"/>
    </source>
</evidence>
<keyword evidence="6 20" id="KW-0808">Transferase</keyword>
<feature type="domain" description="MIR" evidence="19">
    <location>
        <begin position="294"/>
        <end position="350"/>
    </location>
</feature>
<dbReference type="SUPFAM" id="SSF82109">
    <property type="entry name" value="MIR domain"/>
    <property type="match status" value="1"/>
</dbReference>
<keyword evidence="11 18" id="KW-0472">Membrane</keyword>
<comment type="similarity">
    <text evidence="3">Belongs to the glycosyltransferase 39 family.</text>
</comment>
<feature type="transmembrane region" description="Helical" evidence="18">
    <location>
        <begin position="104"/>
        <end position="126"/>
    </location>
</feature>
<dbReference type="InterPro" id="IPR016093">
    <property type="entry name" value="MIR_motif"/>
</dbReference>
<evidence type="ECO:0000313" key="21">
    <source>
        <dbReference type="Proteomes" id="UP000192247"/>
    </source>
</evidence>
<evidence type="ECO:0000256" key="9">
    <source>
        <dbReference type="ARBA" id="ARBA00022824"/>
    </source>
</evidence>
<evidence type="ECO:0000256" key="16">
    <source>
        <dbReference type="ARBA" id="ARBA00062278"/>
    </source>
</evidence>
<feature type="transmembrane region" description="Helical" evidence="18">
    <location>
        <begin position="645"/>
        <end position="665"/>
    </location>
</feature>
<evidence type="ECO:0000256" key="14">
    <source>
        <dbReference type="ARBA" id="ARBA00045102"/>
    </source>
</evidence>
<dbReference type="EC" id="2.4.1.109" evidence="4"/>
<sequence>MPLNGSEFSMLENCDKRYWQYALGAVVLLSLATRLYKVQEPDHVCWDETHFGKMGSWYINRTFFFDVHPPLGKMLIGLAGHLTGYNGTFPFNKPGDKYFDTPYLGMRVFCALLGAAIPPAAFVAVGSLTGRISAAILGSSLILFDVGMITLTQYILLDPPLLCFIIAAFASAVSLRHFEPFTPAWWGCLTCTGIFLACSISVKFVGLFVVLTVGAHTGWDLWEILGDLEVPITALRRHFIARALCLILLPIALYVFFFYVHLHRLSKSGNGDGFYSSEFQARLEGNSLYTASMPRQVAYGAKVSLKNHRTGGAYLHSHYHLYPEGIGARQQQVTTYSHKDENNHWLIKPWDRENRENDSILLLKDGDLLRLEHLQTNRNLHSHREEAPLTKRHNQVTCYGDKGVGDANDVWRLEIVKGAGPDGEVHTLTTKFRLIHYLGNCALLSHNKQLPKWGFDQMEVTCTSNKRDKNTIWNVEDNWFSRLPSESFERYRPGFIQMFLESHAVMLQGNAGLKPKEGELTSRPWHWPINLRGQFFSGFEYRVYLLGNPLIWWGNLVLLVVYLVLQVGILVVGQRQGRVELHYLTSSCRWLFLGWMLHYVPFYAMGRVLYFHHYFPALMFSSMLSGVVIDYLITFTVPAKQRHWALTAILSVIVYTFNAFSPLTYGMQGAPANLPNSTMHGLKWLDTWEF</sequence>
<feature type="transmembrane region" description="Helical" evidence="18">
    <location>
        <begin position="132"/>
        <end position="154"/>
    </location>
</feature>
<evidence type="ECO:0000256" key="5">
    <source>
        <dbReference type="ARBA" id="ARBA00022676"/>
    </source>
</evidence>
<dbReference type="PROSITE" id="PS50919">
    <property type="entry name" value="MIR"/>
    <property type="match status" value="3"/>
</dbReference>
<evidence type="ECO:0000256" key="6">
    <source>
        <dbReference type="ARBA" id="ARBA00022679"/>
    </source>
</evidence>
<dbReference type="InterPro" id="IPR036300">
    <property type="entry name" value="MIR_dom_sf"/>
</dbReference>
<evidence type="ECO:0000256" key="11">
    <source>
        <dbReference type="ARBA" id="ARBA00023136"/>
    </source>
</evidence>
<dbReference type="GO" id="GO:0005789">
    <property type="term" value="C:endoplasmic reticulum membrane"/>
    <property type="evidence" value="ECO:0007669"/>
    <property type="project" value="UniProtKB-SubCell"/>
</dbReference>
<feature type="transmembrane region" description="Helical" evidence="18">
    <location>
        <begin position="184"/>
        <end position="211"/>
    </location>
</feature>
<comment type="subcellular location">
    <subcellularLocation>
        <location evidence="1">Endoplasmic reticulum membrane</location>
        <topology evidence="1">Multi-pass membrane protein</topology>
    </subcellularLocation>
</comment>
<comment type="caution">
    <text evidence="20">The sequence shown here is derived from an EMBL/GenBank/DDBJ whole genome shotgun (WGS) entry which is preliminary data.</text>
</comment>
<dbReference type="Pfam" id="PF02815">
    <property type="entry name" value="MIR"/>
    <property type="match status" value="1"/>
</dbReference>
<comment type="catalytic activity">
    <reaction evidence="13">
        <text>a di-trans,poly-cis-dolichyl beta-D-mannosyl phosphate + L-threonyl-[protein] = 3-O-(alpha-D-mannosyl)-L-threonyl-[protein] + a di-trans,poly-cis-dolichyl phosphate + H(+)</text>
        <dbReference type="Rhea" id="RHEA:53396"/>
        <dbReference type="Rhea" id="RHEA-COMP:11060"/>
        <dbReference type="Rhea" id="RHEA-COMP:13547"/>
        <dbReference type="Rhea" id="RHEA-COMP:19498"/>
        <dbReference type="Rhea" id="RHEA-COMP:19501"/>
        <dbReference type="ChEBI" id="CHEBI:15378"/>
        <dbReference type="ChEBI" id="CHEBI:30013"/>
        <dbReference type="ChEBI" id="CHEBI:57683"/>
        <dbReference type="ChEBI" id="CHEBI:58211"/>
        <dbReference type="ChEBI" id="CHEBI:137323"/>
        <dbReference type="EC" id="2.4.1.109"/>
    </reaction>
</comment>
<dbReference type="Gene3D" id="2.80.10.50">
    <property type="match status" value="1"/>
</dbReference>
<evidence type="ECO:0000256" key="7">
    <source>
        <dbReference type="ARBA" id="ARBA00022692"/>
    </source>
</evidence>